<dbReference type="Proteomes" id="UP001597119">
    <property type="component" value="Unassembled WGS sequence"/>
</dbReference>
<accession>A0ABD6CGL0</accession>
<comment type="caution">
    <text evidence="2">The sequence shown here is derived from an EMBL/GenBank/DDBJ whole genome shotgun (WGS) entry which is preliminary data.</text>
</comment>
<gene>
    <name evidence="2" type="ORF">ACFR9U_15350</name>
</gene>
<organism evidence="2 3">
    <name type="scientific">Halorientalis brevis</name>
    <dbReference type="NCBI Taxonomy" id="1126241"/>
    <lineage>
        <taxon>Archaea</taxon>
        <taxon>Methanobacteriati</taxon>
        <taxon>Methanobacteriota</taxon>
        <taxon>Stenosarchaea group</taxon>
        <taxon>Halobacteria</taxon>
        <taxon>Halobacteriales</taxon>
        <taxon>Haloarculaceae</taxon>
        <taxon>Halorientalis</taxon>
    </lineage>
</organism>
<evidence type="ECO:0000256" key="1">
    <source>
        <dbReference type="SAM" id="MobiDB-lite"/>
    </source>
</evidence>
<dbReference type="RefSeq" id="WP_247381455.1">
    <property type="nucleotide sequence ID" value="NZ_JALLGV010000010.1"/>
</dbReference>
<dbReference type="AlphaFoldDB" id="A0ABD6CGL0"/>
<name>A0ABD6CGL0_9EURY</name>
<feature type="region of interest" description="Disordered" evidence="1">
    <location>
        <begin position="1"/>
        <end position="22"/>
    </location>
</feature>
<evidence type="ECO:0000313" key="3">
    <source>
        <dbReference type="Proteomes" id="UP001597119"/>
    </source>
</evidence>
<evidence type="ECO:0000313" key="2">
    <source>
        <dbReference type="EMBL" id="MFD1588357.1"/>
    </source>
</evidence>
<keyword evidence="3" id="KW-1185">Reference proteome</keyword>
<sequence>MSDDSPEHDSSDGARMELEPDALHERENGYFLDCPECGSPVSLIQVIEEGRCTGYLDADVTEVEGDDEQLQDPACTAVLSLDLVWGS</sequence>
<protein>
    <submittedName>
        <fullName evidence="2">Uncharacterized protein</fullName>
    </submittedName>
</protein>
<reference evidence="2 3" key="1">
    <citation type="journal article" date="2019" name="Int. J. Syst. Evol. Microbiol.">
        <title>The Global Catalogue of Microorganisms (GCM) 10K type strain sequencing project: providing services to taxonomists for standard genome sequencing and annotation.</title>
        <authorList>
            <consortium name="The Broad Institute Genomics Platform"/>
            <consortium name="The Broad Institute Genome Sequencing Center for Infectious Disease"/>
            <person name="Wu L."/>
            <person name="Ma J."/>
        </authorList>
    </citation>
    <scope>NUCLEOTIDE SEQUENCE [LARGE SCALE GENOMIC DNA]</scope>
    <source>
        <strain evidence="2 3">CGMCC 1.12125</strain>
    </source>
</reference>
<proteinExistence type="predicted"/>
<dbReference type="EMBL" id="JBHUDJ010000011">
    <property type="protein sequence ID" value="MFD1588357.1"/>
    <property type="molecule type" value="Genomic_DNA"/>
</dbReference>